<feature type="transmembrane region" description="Helical" evidence="1">
    <location>
        <begin position="71"/>
        <end position="88"/>
    </location>
</feature>
<reference evidence="4 7" key="2">
    <citation type="journal article" date="2017" name="FEMS Microbiol. Ecol.">
        <title>Reconstructed genomes of novel Dehalococcoides mccartyi strains from 1,2,3,4-tetrachlorodibenzo-p-dioxin-dechlorinating enrichment cultures reveal divergent reductive dehalogenase gene profiles.</title>
        <authorList>
            <person name="Dam H.T."/>
            <person name="Vollmers J."/>
            <person name="Kaster A.K."/>
            <person name="Haggblom M.M."/>
        </authorList>
    </citation>
    <scope>NUCLEOTIDE SEQUENCE [LARGE SCALE GENOMIC DNA]</scope>
    <source>
        <strain evidence="4 7">H1-3-2.001</strain>
    </source>
</reference>
<gene>
    <name evidence="5" type="ORF">C1G87_0158</name>
    <name evidence="4" type="ORF">CVH13_01002</name>
    <name evidence="3" type="ORF">Dm11a5_0068</name>
</gene>
<protein>
    <submittedName>
        <fullName evidence="3">Putative membrane protein</fullName>
    </submittedName>
</protein>
<dbReference type="InterPro" id="IPR058371">
    <property type="entry name" value="DUF8058"/>
</dbReference>
<feature type="domain" description="DUF8058" evidence="2">
    <location>
        <begin position="3"/>
        <end position="120"/>
    </location>
</feature>
<dbReference type="EMBL" id="QGLC01000008">
    <property type="protein sequence ID" value="RAL69819.1"/>
    <property type="molecule type" value="Genomic_DNA"/>
</dbReference>
<evidence type="ECO:0000313" key="4">
    <source>
        <dbReference type="EMBL" id="PKH46645.1"/>
    </source>
</evidence>
<dbReference type="Proteomes" id="UP000233649">
    <property type="component" value="Unassembled WGS sequence"/>
</dbReference>
<dbReference type="OrthoDB" id="2087055at2"/>
<proteinExistence type="predicted"/>
<reference evidence="5 8" key="3">
    <citation type="submission" date="2018-05" db="EMBL/GenBank/DDBJ databases">
        <title>Draft genome sequences of Dehalococcoides mccartyi strains RC and KS.</title>
        <authorList>
            <person name="Higgins S.A."/>
            <person name="Padilla-Crespo E."/>
            <person name="Loeffler F.E."/>
        </authorList>
    </citation>
    <scope>NUCLEOTIDE SEQUENCE [LARGE SCALE GENOMIC DNA]</scope>
    <source>
        <strain evidence="5 8">RC</strain>
    </source>
</reference>
<dbReference type="EMBL" id="CP011127">
    <property type="protein sequence ID" value="AMU85900.1"/>
    <property type="molecule type" value="Genomic_DNA"/>
</dbReference>
<evidence type="ECO:0000313" key="8">
    <source>
        <dbReference type="Proteomes" id="UP000249146"/>
    </source>
</evidence>
<evidence type="ECO:0000313" key="6">
    <source>
        <dbReference type="Proteomes" id="UP000076394"/>
    </source>
</evidence>
<evidence type="ECO:0000313" key="7">
    <source>
        <dbReference type="Proteomes" id="UP000233649"/>
    </source>
</evidence>
<dbReference type="OMA" id="WSVVAAY"/>
<sequence>MSFAAIFSIIAGVLVIFQWRENLNRRAIQDPNKGYKVRWGTYELTLRSAAEFATALMLILAGTGLLSEQSWGESIYLLATGMFIYSAVNSPGYFVQQKNWAVVAVYAIALELAILGVILFL</sequence>
<keyword evidence="1" id="KW-1133">Transmembrane helix</keyword>
<accession>A0A142V7W4</accession>
<name>A0A142V7W4_9CHLR</name>
<evidence type="ECO:0000313" key="3">
    <source>
        <dbReference type="EMBL" id="AMU85900.1"/>
    </source>
</evidence>
<dbReference type="RefSeq" id="WP_011308740.1">
    <property type="nucleotide sequence ID" value="NZ_AP024514.1"/>
</dbReference>
<dbReference type="Pfam" id="PF26247">
    <property type="entry name" value="DUF8058"/>
    <property type="match status" value="1"/>
</dbReference>
<organism evidence="3 6">
    <name type="scientific">Dehalococcoides mccartyi</name>
    <dbReference type="NCBI Taxonomy" id="61435"/>
    <lineage>
        <taxon>Bacteria</taxon>
        <taxon>Bacillati</taxon>
        <taxon>Chloroflexota</taxon>
        <taxon>Dehalococcoidia</taxon>
        <taxon>Dehalococcoidales</taxon>
        <taxon>Dehalococcoidaceae</taxon>
        <taxon>Dehalococcoides</taxon>
    </lineage>
</organism>
<feature type="transmembrane region" description="Helical" evidence="1">
    <location>
        <begin position="44"/>
        <end position="65"/>
    </location>
</feature>
<keyword evidence="1" id="KW-0472">Membrane</keyword>
<evidence type="ECO:0000259" key="2">
    <source>
        <dbReference type="Pfam" id="PF26247"/>
    </source>
</evidence>
<feature type="transmembrane region" description="Helical" evidence="1">
    <location>
        <begin position="6"/>
        <end position="23"/>
    </location>
</feature>
<evidence type="ECO:0000256" key="1">
    <source>
        <dbReference type="SAM" id="Phobius"/>
    </source>
</evidence>
<feature type="transmembrane region" description="Helical" evidence="1">
    <location>
        <begin position="100"/>
        <end position="120"/>
    </location>
</feature>
<dbReference type="EMBL" id="PHFD01000189">
    <property type="protein sequence ID" value="PKH46645.1"/>
    <property type="molecule type" value="Genomic_DNA"/>
</dbReference>
<dbReference type="AlphaFoldDB" id="A0A142V7W4"/>
<reference evidence="3 6" key="1">
    <citation type="submission" date="2015-03" db="EMBL/GenBank/DDBJ databases">
        <title>Genomic characterization of Dehalococcoides mccartyi strain 11a5, an unusal plasmid-containing chloroethene dechlorinator.</title>
        <authorList>
            <person name="Zhao S."/>
            <person name="Ding C."/>
            <person name="He J."/>
        </authorList>
    </citation>
    <scope>NUCLEOTIDE SEQUENCE [LARGE SCALE GENOMIC DNA]</scope>
    <source>
        <strain evidence="3 6">11a5</strain>
    </source>
</reference>
<dbReference type="PATRIC" id="fig|61435.13.peg.106"/>
<dbReference type="Proteomes" id="UP000076394">
    <property type="component" value="Chromosome"/>
</dbReference>
<dbReference type="Proteomes" id="UP000249146">
    <property type="component" value="Unassembled WGS sequence"/>
</dbReference>
<keyword evidence="1" id="KW-0812">Transmembrane</keyword>
<evidence type="ECO:0000313" key="5">
    <source>
        <dbReference type="EMBL" id="RAL69819.1"/>
    </source>
</evidence>